<protein>
    <submittedName>
        <fullName evidence="1">Secreted protein</fullName>
    </submittedName>
</protein>
<dbReference type="WBParaSite" id="MCU_009548-RA">
    <property type="protein sequence ID" value="MCU_009548-RA"/>
    <property type="gene ID" value="MCU_009548"/>
</dbReference>
<organism evidence="1">
    <name type="scientific">Mesocestoides corti</name>
    <name type="common">Flatworm</name>
    <dbReference type="NCBI Taxonomy" id="53468"/>
    <lineage>
        <taxon>Eukaryota</taxon>
        <taxon>Metazoa</taxon>
        <taxon>Spiralia</taxon>
        <taxon>Lophotrochozoa</taxon>
        <taxon>Platyhelminthes</taxon>
        <taxon>Cestoda</taxon>
        <taxon>Eucestoda</taxon>
        <taxon>Cyclophyllidea</taxon>
        <taxon>Mesocestoididae</taxon>
        <taxon>Mesocestoides</taxon>
    </lineage>
</organism>
<dbReference type="AlphaFoldDB" id="A0A5K3FPY1"/>
<proteinExistence type="predicted"/>
<accession>A0A5K3FPY1</accession>
<reference evidence="1" key="1">
    <citation type="submission" date="2019-11" db="UniProtKB">
        <authorList>
            <consortium name="WormBaseParasite"/>
        </authorList>
    </citation>
    <scope>IDENTIFICATION</scope>
</reference>
<name>A0A5K3FPY1_MESCO</name>
<sequence length="156" mass="17482">MSSCGQRASTFALARSEKATTATAVRTTDVSCAQAKSTLHEDALLFAGGDAPGRFCSVHQRRRVSRSTNSTNNVLKTTPGVRSAVLLKACLHNERSTLREKKAIHVGLRKSPHERRLLRIHHQCRRQNPADLGLQDAYQDKRIKYVNYRQSIRQST</sequence>
<evidence type="ECO:0000313" key="1">
    <source>
        <dbReference type="WBParaSite" id="MCU_009548-RA"/>
    </source>
</evidence>